<evidence type="ECO:0000256" key="9">
    <source>
        <dbReference type="ARBA" id="ARBA00022842"/>
    </source>
</evidence>
<dbReference type="CDD" id="cd16936">
    <property type="entry name" value="HATPase_RsbW-like"/>
    <property type="match status" value="1"/>
</dbReference>
<evidence type="ECO:0000256" key="2">
    <source>
        <dbReference type="ARBA" id="ARBA00022553"/>
    </source>
</evidence>
<keyword evidence="20" id="KW-1185">Reference proteome</keyword>
<dbReference type="GO" id="GO:0004722">
    <property type="term" value="F:protein serine/threonine phosphatase activity"/>
    <property type="evidence" value="ECO:0007669"/>
    <property type="project" value="UniProtKB-EC"/>
</dbReference>
<dbReference type="CDD" id="cd00130">
    <property type="entry name" value="PAS"/>
    <property type="match status" value="2"/>
</dbReference>
<keyword evidence="5" id="KW-0547">Nucleotide-binding</keyword>
<evidence type="ECO:0000256" key="1">
    <source>
        <dbReference type="ARBA" id="ARBA00013081"/>
    </source>
</evidence>
<dbReference type="AlphaFoldDB" id="A0A918E371"/>
<keyword evidence="8" id="KW-0067">ATP-binding</keyword>
<dbReference type="InterPro" id="IPR000700">
    <property type="entry name" value="PAS-assoc_C"/>
</dbReference>
<dbReference type="SMART" id="SM00331">
    <property type="entry name" value="PP2C_SIG"/>
    <property type="match status" value="1"/>
</dbReference>
<evidence type="ECO:0000256" key="3">
    <source>
        <dbReference type="ARBA" id="ARBA00022679"/>
    </source>
</evidence>
<keyword evidence="7" id="KW-0378">Hydrolase</keyword>
<dbReference type="PANTHER" id="PTHR43156">
    <property type="entry name" value="STAGE II SPORULATION PROTEIN E-RELATED"/>
    <property type="match status" value="1"/>
</dbReference>
<dbReference type="Gene3D" id="3.30.450.40">
    <property type="match status" value="2"/>
</dbReference>
<dbReference type="Pfam" id="PF08447">
    <property type="entry name" value="PAS_3"/>
    <property type="match status" value="1"/>
</dbReference>
<evidence type="ECO:0000256" key="4">
    <source>
        <dbReference type="ARBA" id="ARBA00022723"/>
    </source>
</evidence>
<comment type="catalytic activity">
    <reaction evidence="12">
        <text>O-phospho-L-seryl-[protein] + H2O = L-seryl-[protein] + phosphate</text>
        <dbReference type="Rhea" id="RHEA:20629"/>
        <dbReference type="Rhea" id="RHEA-COMP:9863"/>
        <dbReference type="Rhea" id="RHEA-COMP:11604"/>
        <dbReference type="ChEBI" id="CHEBI:15377"/>
        <dbReference type="ChEBI" id="CHEBI:29999"/>
        <dbReference type="ChEBI" id="CHEBI:43474"/>
        <dbReference type="ChEBI" id="CHEBI:83421"/>
        <dbReference type="EC" id="3.1.3.16"/>
    </reaction>
</comment>
<feature type="domain" description="PAS" evidence="17">
    <location>
        <begin position="221"/>
        <end position="266"/>
    </location>
</feature>
<evidence type="ECO:0000256" key="8">
    <source>
        <dbReference type="ARBA" id="ARBA00022840"/>
    </source>
</evidence>
<dbReference type="InterPro" id="IPR036890">
    <property type="entry name" value="HATPase_C_sf"/>
</dbReference>
<sequence length="985" mass="106588">MLRRIGGVRVDKTPPPGEGPEATAQAKLHSSIPSPVQGRTGTALAPLLRQVVADLKGLGGMVHLRESGPGRRLRLVESSGLSQDLARSFQEIHWHEDLPTARALREEGAVWLPLSPEELSHPLPFPAGMVAVPLHSSEGLGGVLSVVTAGPDPPSAVQRGYLEAVARWLLGALGHTPAAAHDTTRTRSDENTATGYALQHALDEVPVGAWDWNIHTGDVVWDDAMTRVLGIGPDDFDGRIETWRAMIHPEDLPAVLTHAEQSQRKNAEYSVKHRVRRRDGSVGWVEVRGRTLLGEDGEPAHMVGRLWAITQTRAVMESAGRALRHMSDGFLAVDTEWRILYLNLQAEQLLGASRELVGRTLWEVPTIRVPGLESRCRRAVVDRTPTGLDRQLPADGRWYHLRLIPVPDGLTVYLTDITERRQLEAERAAVERAAAERSARIGELTAALAEALTAEDVVAAAAERVLPLFGATGLIVQAREGDRLQAVGAVGYPQPFMDRFAEGPLPLGTPADHTVPDGTPRFIASPEEMEAEYPALRTLVALSGKRAWAFLPLMVSGRQVGGCVVSFDRTRRLTGEERTLLIALSGLVAQALERARQYDAEHGRAQALQRGLLPRALPCLPAVTTAARYLPASEGMLGGDWYDVIPLSAERVALVIGDVMGHGLPEAATMGRLRTAVHTLAGLELPPDELFSHLNDLVSDLGDDFYATCLYALYDPATGVCTFVGAGHPPPAVIHPDGTVRFPGLAANPPLGSATPPFDTTDVELPEGSLLVLYTDGFVESARRDIDTGIAQLATALTTGLDGMARHGTAGDCSDSARDTEARTLDRLGDTLVSTLLPAPERTHDDAALLLARTHTLTARNVVSWTLSDDPVAAGQARDHIRRQLDQWQLDELVMTTELIASELVGNVVRHAKGPVRLRLLRGRTLICEVSDGSLTTPRIRRARETDEGGRGLQLVAALSQRWGTRYTTDGKCIWTEQALPGTPR</sequence>
<dbReference type="NCBIfam" id="TIGR00229">
    <property type="entry name" value="sensory_box"/>
    <property type="match status" value="1"/>
</dbReference>
<dbReference type="Gene3D" id="3.60.40.10">
    <property type="entry name" value="PPM-type phosphatase domain"/>
    <property type="match status" value="1"/>
</dbReference>
<dbReference type="Pfam" id="PF13185">
    <property type="entry name" value="GAF_2"/>
    <property type="match status" value="1"/>
</dbReference>
<feature type="region of interest" description="Disordered" evidence="16">
    <location>
        <begin position="1"/>
        <end position="37"/>
    </location>
</feature>
<evidence type="ECO:0000256" key="16">
    <source>
        <dbReference type="SAM" id="MobiDB-lite"/>
    </source>
</evidence>
<dbReference type="Pfam" id="PF07228">
    <property type="entry name" value="SpoIIE"/>
    <property type="match status" value="1"/>
</dbReference>
<protein>
    <recommendedName>
        <fullName evidence="1">protein-serine/threonine phosphatase</fullName>
        <ecNumber evidence="1">3.1.3.16</ecNumber>
    </recommendedName>
    <alternativeName>
        <fullName evidence="15">Protein-serine/threonine phosphatase</fullName>
    </alternativeName>
    <alternativeName>
        <fullName evidence="14">Serine/threonine-protein kinase</fullName>
    </alternativeName>
</protein>
<evidence type="ECO:0000259" key="17">
    <source>
        <dbReference type="PROSITE" id="PS50112"/>
    </source>
</evidence>
<dbReference type="PANTHER" id="PTHR43156:SF2">
    <property type="entry name" value="STAGE II SPORULATION PROTEIN E"/>
    <property type="match status" value="1"/>
</dbReference>
<dbReference type="SUPFAM" id="SSF81606">
    <property type="entry name" value="PP2C-like"/>
    <property type="match status" value="1"/>
</dbReference>
<keyword evidence="3" id="KW-0808">Transferase</keyword>
<evidence type="ECO:0000256" key="12">
    <source>
        <dbReference type="ARBA" id="ARBA00047761"/>
    </source>
</evidence>
<dbReference type="InterPro" id="IPR052016">
    <property type="entry name" value="Bact_Sigma-Reg"/>
</dbReference>
<keyword evidence="9" id="KW-0460">Magnesium</keyword>
<dbReference type="InterPro" id="IPR000014">
    <property type="entry name" value="PAS"/>
</dbReference>
<dbReference type="EC" id="3.1.3.16" evidence="1"/>
<dbReference type="InterPro" id="IPR003018">
    <property type="entry name" value="GAF"/>
</dbReference>
<dbReference type="SMART" id="SM00091">
    <property type="entry name" value="PAS"/>
    <property type="match status" value="2"/>
</dbReference>
<dbReference type="InterPro" id="IPR029016">
    <property type="entry name" value="GAF-like_dom_sf"/>
</dbReference>
<reference evidence="19" key="1">
    <citation type="journal article" date="2014" name="Int. J. Syst. Evol. Microbiol.">
        <title>Complete genome sequence of Corynebacterium casei LMG S-19264T (=DSM 44701T), isolated from a smear-ripened cheese.</title>
        <authorList>
            <consortium name="US DOE Joint Genome Institute (JGI-PGF)"/>
            <person name="Walter F."/>
            <person name="Albersmeier A."/>
            <person name="Kalinowski J."/>
            <person name="Ruckert C."/>
        </authorList>
    </citation>
    <scope>NUCLEOTIDE SEQUENCE</scope>
    <source>
        <strain evidence="19">CGMCC 4.7201</strain>
    </source>
</reference>
<dbReference type="Proteomes" id="UP000641932">
    <property type="component" value="Unassembled WGS sequence"/>
</dbReference>
<proteinExistence type="predicted"/>
<evidence type="ECO:0000256" key="10">
    <source>
        <dbReference type="ARBA" id="ARBA00022912"/>
    </source>
</evidence>
<comment type="function">
    <text evidence="13">Primarily acts as an independent SigF regulator that is sensitive to the osmosensory signal, mediating the cross talk of PknD with the SigF regulon. Possesses both phosphatase and kinase activities. The kinase domain functions as a classic anti-sigma factor-like kinase to phosphorylate the anti-anti-sigma factor domain at the canonical regulatory site, and the phosphatase domain antagonizes this activity.</text>
</comment>
<dbReference type="Gene3D" id="3.30.565.10">
    <property type="entry name" value="Histidine kinase-like ATPase, C-terminal domain"/>
    <property type="match status" value="1"/>
</dbReference>
<dbReference type="Pfam" id="PF08448">
    <property type="entry name" value="PAS_4"/>
    <property type="match status" value="1"/>
</dbReference>
<dbReference type="GO" id="GO:0046872">
    <property type="term" value="F:metal ion binding"/>
    <property type="evidence" value="ECO:0007669"/>
    <property type="project" value="UniProtKB-KW"/>
</dbReference>
<dbReference type="InterPro" id="IPR035965">
    <property type="entry name" value="PAS-like_dom_sf"/>
</dbReference>
<dbReference type="SUPFAM" id="SSF55781">
    <property type="entry name" value="GAF domain-like"/>
    <property type="match status" value="2"/>
</dbReference>
<dbReference type="Gene3D" id="3.30.450.20">
    <property type="entry name" value="PAS domain"/>
    <property type="match status" value="2"/>
</dbReference>
<dbReference type="GO" id="GO:0016301">
    <property type="term" value="F:kinase activity"/>
    <property type="evidence" value="ECO:0007669"/>
    <property type="project" value="UniProtKB-KW"/>
</dbReference>
<comment type="caution">
    <text evidence="19">The sequence shown here is derived from an EMBL/GenBank/DDBJ whole genome shotgun (WGS) entry which is preliminary data.</text>
</comment>
<evidence type="ECO:0000259" key="18">
    <source>
        <dbReference type="PROSITE" id="PS50113"/>
    </source>
</evidence>
<dbReference type="PROSITE" id="PS50112">
    <property type="entry name" value="PAS"/>
    <property type="match status" value="1"/>
</dbReference>
<gene>
    <name evidence="19" type="ORF">GCM10012280_70600</name>
</gene>
<evidence type="ECO:0000256" key="15">
    <source>
        <dbReference type="ARBA" id="ARBA00081350"/>
    </source>
</evidence>
<dbReference type="GO" id="GO:0005524">
    <property type="term" value="F:ATP binding"/>
    <property type="evidence" value="ECO:0007669"/>
    <property type="project" value="UniProtKB-KW"/>
</dbReference>
<dbReference type="InterPro" id="IPR013656">
    <property type="entry name" value="PAS_4"/>
</dbReference>
<dbReference type="PROSITE" id="PS50113">
    <property type="entry name" value="PAC"/>
    <property type="match status" value="1"/>
</dbReference>
<evidence type="ECO:0000256" key="7">
    <source>
        <dbReference type="ARBA" id="ARBA00022801"/>
    </source>
</evidence>
<keyword evidence="2" id="KW-0597">Phosphoprotein</keyword>
<evidence type="ECO:0000256" key="14">
    <source>
        <dbReference type="ARBA" id="ARBA00075117"/>
    </source>
</evidence>
<keyword evidence="11" id="KW-0464">Manganese</keyword>
<dbReference type="InterPro" id="IPR036457">
    <property type="entry name" value="PPM-type-like_dom_sf"/>
</dbReference>
<keyword evidence="4" id="KW-0479">Metal-binding</keyword>
<dbReference type="EMBL" id="BMMS01000070">
    <property type="protein sequence ID" value="GGP00885.1"/>
    <property type="molecule type" value="Genomic_DNA"/>
</dbReference>
<keyword evidence="6" id="KW-0418">Kinase</keyword>
<evidence type="ECO:0000313" key="20">
    <source>
        <dbReference type="Proteomes" id="UP000641932"/>
    </source>
</evidence>
<evidence type="ECO:0000256" key="5">
    <source>
        <dbReference type="ARBA" id="ARBA00022741"/>
    </source>
</evidence>
<organism evidence="19 20">
    <name type="scientific">Wenjunlia tyrosinilytica</name>
    <dbReference type="NCBI Taxonomy" id="1544741"/>
    <lineage>
        <taxon>Bacteria</taxon>
        <taxon>Bacillati</taxon>
        <taxon>Actinomycetota</taxon>
        <taxon>Actinomycetes</taxon>
        <taxon>Kitasatosporales</taxon>
        <taxon>Streptomycetaceae</taxon>
        <taxon>Wenjunlia</taxon>
    </lineage>
</organism>
<evidence type="ECO:0000256" key="13">
    <source>
        <dbReference type="ARBA" id="ARBA00056274"/>
    </source>
</evidence>
<dbReference type="InterPro" id="IPR003594">
    <property type="entry name" value="HATPase_dom"/>
</dbReference>
<evidence type="ECO:0000256" key="6">
    <source>
        <dbReference type="ARBA" id="ARBA00022777"/>
    </source>
</evidence>
<evidence type="ECO:0000313" key="19">
    <source>
        <dbReference type="EMBL" id="GGP00885.1"/>
    </source>
</evidence>
<accession>A0A918E371</accession>
<dbReference type="SUPFAM" id="SSF55785">
    <property type="entry name" value="PYP-like sensor domain (PAS domain)"/>
    <property type="match status" value="2"/>
</dbReference>
<dbReference type="FunFam" id="3.60.40.10:FF:000005">
    <property type="entry name" value="Serine/threonine protein phosphatase"/>
    <property type="match status" value="1"/>
</dbReference>
<dbReference type="FunFam" id="3.30.565.10:FF:000028">
    <property type="entry name" value="PAS sensor protein"/>
    <property type="match status" value="1"/>
</dbReference>
<evidence type="ECO:0000256" key="11">
    <source>
        <dbReference type="ARBA" id="ARBA00023211"/>
    </source>
</evidence>
<dbReference type="InterPro" id="IPR001932">
    <property type="entry name" value="PPM-type_phosphatase-like_dom"/>
</dbReference>
<feature type="domain" description="PAC" evidence="18">
    <location>
        <begin position="269"/>
        <end position="321"/>
    </location>
</feature>
<dbReference type="InterPro" id="IPR013655">
    <property type="entry name" value="PAS_fold_3"/>
</dbReference>
<name>A0A918E371_9ACTN</name>
<reference evidence="19" key="2">
    <citation type="submission" date="2020-09" db="EMBL/GenBank/DDBJ databases">
        <authorList>
            <person name="Sun Q."/>
            <person name="Zhou Y."/>
        </authorList>
    </citation>
    <scope>NUCLEOTIDE SEQUENCE</scope>
    <source>
        <strain evidence="19">CGMCC 4.7201</strain>
    </source>
</reference>
<keyword evidence="10" id="KW-0904">Protein phosphatase</keyword>
<dbReference type="Pfam" id="PF13581">
    <property type="entry name" value="HATPase_c_2"/>
    <property type="match status" value="1"/>
</dbReference>